<organism evidence="1 2">
    <name type="scientific">Drechslerella dactyloides</name>
    <name type="common">Nematode-trapping fungus</name>
    <name type="synonym">Arthrobotrys dactyloides</name>
    <dbReference type="NCBI Taxonomy" id="74499"/>
    <lineage>
        <taxon>Eukaryota</taxon>
        <taxon>Fungi</taxon>
        <taxon>Dikarya</taxon>
        <taxon>Ascomycota</taxon>
        <taxon>Pezizomycotina</taxon>
        <taxon>Orbiliomycetes</taxon>
        <taxon>Orbiliales</taxon>
        <taxon>Orbiliaceae</taxon>
        <taxon>Drechslerella</taxon>
    </lineage>
</organism>
<dbReference type="EMBL" id="JAQGDS010000001">
    <property type="protein sequence ID" value="KAJ6263907.1"/>
    <property type="molecule type" value="Genomic_DNA"/>
</dbReference>
<name>A0AAD6J7J0_DREDA</name>
<proteinExistence type="predicted"/>
<evidence type="ECO:0000313" key="2">
    <source>
        <dbReference type="Proteomes" id="UP001221413"/>
    </source>
</evidence>
<sequence>MPCKASIPPPEYARDETPRWVWDIIVRRRFDYEAFVLTPTFMRWERTTYEYRMSWAASSQPSSP</sequence>
<gene>
    <name evidence="1" type="ORF">Dda_0044</name>
</gene>
<protein>
    <submittedName>
        <fullName evidence="1">Uncharacterized protein</fullName>
    </submittedName>
</protein>
<accession>A0AAD6J7J0</accession>
<dbReference type="Proteomes" id="UP001221413">
    <property type="component" value="Unassembled WGS sequence"/>
</dbReference>
<comment type="caution">
    <text evidence="1">The sequence shown here is derived from an EMBL/GenBank/DDBJ whole genome shotgun (WGS) entry which is preliminary data.</text>
</comment>
<keyword evidence="2" id="KW-1185">Reference proteome</keyword>
<reference evidence="1" key="1">
    <citation type="submission" date="2023-01" db="EMBL/GenBank/DDBJ databases">
        <title>The chitinases involved in constricting ring structure development in the nematode-trapping fungus Drechslerella dactyloides.</title>
        <authorList>
            <person name="Wang R."/>
            <person name="Zhang L."/>
            <person name="Tang P."/>
            <person name="Li S."/>
            <person name="Liang L."/>
        </authorList>
    </citation>
    <scope>NUCLEOTIDE SEQUENCE</scope>
    <source>
        <strain evidence="1">YMF1.00031</strain>
    </source>
</reference>
<evidence type="ECO:0000313" key="1">
    <source>
        <dbReference type="EMBL" id="KAJ6263907.1"/>
    </source>
</evidence>
<dbReference type="AlphaFoldDB" id="A0AAD6J7J0"/>